<reference evidence="11 13" key="1">
    <citation type="submission" date="2014-09" db="EMBL/GenBank/DDBJ databases">
        <title>Xanthomonadaceae 3.5X direct submission.</title>
        <authorList>
            <person name="Fang T."/>
            <person name="Wang H."/>
        </authorList>
    </citation>
    <scope>NUCLEOTIDE SEQUENCE [LARGE SCALE GENOMIC DNA]</scope>
    <source>
        <strain evidence="11 13">3.5X</strain>
    </source>
</reference>
<dbReference type="InterPro" id="IPR005746">
    <property type="entry name" value="Thioredoxin"/>
</dbReference>
<evidence type="ECO:0000256" key="2">
    <source>
        <dbReference type="ARBA" id="ARBA00022448"/>
    </source>
</evidence>
<dbReference type="GO" id="GO:0045454">
    <property type="term" value="P:cell redox homeostasis"/>
    <property type="evidence" value="ECO:0007669"/>
    <property type="project" value="TreeGrafter"/>
</dbReference>
<name>A0A099CYV4_9GAMM</name>
<gene>
    <name evidence="12" type="ORF">HNQ86_001776</name>
    <name evidence="11" type="ORF">LF63_0102275</name>
</gene>
<dbReference type="GO" id="GO:0015035">
    <property type="term" value="F:protein-disulfide reductase activity"/>
    <property type="evidence" value="ECO:0007669"/>
    <property type="project" value="UniProtKB-UniRule"/>
</dbReference>
<dbReference type="PIRSF" id="PIRSF000077">
    <property type="entry name" value="Thioredoxin"/>
    <property type="match status" value="1"/>
</dbReference>
<evidence type="ECO:0000256" key="1">
    <source>
        <dbReference type="ARBA" id="ARBA00008987"/>
    </source>
</evidence>
<feature type="site" description="Contributes to redox potential value" evidence="8">
    <location>
        <position position="35"/>
    </location>
</feature>
<keyword evidence="3" id="KW-0249">Electron transport</keyword>
<dbReference type="RefSeq" id="WP_043099354.1">
    <property type="nucleotide sequence ID" value="NZ_JACHET010000001.1"/>
</dbReference>
<dbReference type="GO" id="GO:0005829">
    <property type="term" value="C:cytosol"/>
    <property type="evidence" value="ECO:0007669"/>
    <property type="project" value="TreeGrafter"/>
</dbReference>
<dbReference type="Proteomes" id="UP000029708">
    <property type="component" value="Unassembled WGS sequence"/>
</dbReference>
<dbReference type="PANTHER" id="PTHR45663">
    <property type="entry name" value="GEO12009P1"/>
    <property type="match status" value="1"/>
</dbReference>
<keyword evidence="13" id="KW-1185">Reference proteome</keyword>
<dbReference type="PRINTS" id="PR00421">
    <property type="entry name" value="THIOREDOXIN"/>
</dbReference>
<dbReference type="SUPFAM" id="SSF52833">
    <property type="entry name" value="Thioredoxin-like"/>
    <property type="match status" value="1"/>
</dbReference>
<dbReference type="Gene3D" id="3.40.30.10">
    <property type="entry name" value="Glutaredoxin"/>
    <property type="match status" value="1"/>
</dbReference>
<dbReference type="InterPro" id="IPR036249">
    <property type="entry name" value="Thioredoxin-like_sf"/>
</dbReference>
<dbReference type="HOGENOM" id="CLU_090389_10_2_6"/>
<evidence type="ECO:0000256" key="4">
    <source>
        <dbReference type="ARBA" id="ARBA00023157"/>
    </source>
</evidence>
<sequence length="108" mass="11933">MSDLITHINESEFETEVLNSDIPVLVDFWAPWCGPCKAIAPILDEVAKDYQGRVKIVKVDIDQNQKTAVNYNVRGVPTMMVFKGGKVEATQVGAVPKGRITQMVDSLL</sequence>
<feature type="domain" description="Thioredoxin" evidence="10">
    <location>
        <begin position="1"/>
        <end position="108"/>
    </location>
</feature>
<dbReference type="PROSITE" id="PS51352">
    <property type="entry name" value="THIOREDOXIN_2"/>
    <property type="match status" value="1"/>
</dbReference>
<dbReference type="NCBIfam" id="TIGR01068">
    <property type="entry name" value="thioredoxin"/>
    <property type="match status" value="1"/>
</dbReference>
<comment type="similarity">
    <text evidence="1 7">Belongs to the thioredoxin family.</text>
</comment>
<feature type="disulfide bond" description="Redox-active" evidence="9">
    <location>
        <begin position="33"/>
        <end position="36"/>
    </location>
</feature>
<evidence type="ECO:0000256" key="7">
    <source>
        <dbReference type="PIRNR" id="PIRNR000077"/>
    </source>
</evidence>
<dbReference type="AlphaFoldDB" id="A0A099CYV4"/>
<dbReference type="InterPro" id="IPR013766">
    <property type="entry name" value="Thioredoxin_domain"/>
</dbReference>
<dbReference type="PROSITE" id="PS00194">
    <property type="entry name" value="THIOREDOXIN_1"/>
    <property type="match status" value="1"/>
</dbReference>
<dbReference type="Pfam" id="PF00085">
    <property type="entry name" value="Thioredoxin"/>
    <property type="match status" value="1"/>
</dbReference>
<evidence type="ECO:0000256" key="3">
    <source>
        <dbReference type="ARBA" id="ARBA00022982"/>
    </source>
</evidence>
<proteinExistence type="inferred from homology"/>
<feature type="active site" description="Nucleophile" evidence="8">
    <location>
        <position position="33"/>
    </location>
</feature>
<feature type="site" description="Deprotonates C-terminal active site Cys" evidence="8">
    <location>
        <position position="27"/>
    </location>
</feature>
<evidence type="ECO:0000256" key="6">
    <source>
        <dbReference type="NCBIfam" id="TIGR01068"/>
    </source>
</evidence>
<feature type="active site" description="Nucleophile" evidence="8">
    <location>
        <position position="36"/>
    </location>
</feature>
<dbReference type="STRING" id="1543381.LF63_0102275"/>
<evidence type="ECO:0000256" key="8">
    <source>
        <dbReference type="PIRSR" id="PIRSR000077-1"/>
    </source>
</evidence>
<dbReference type="Proteomes" id="UP000560000">
    <property type="component" value="Unassembled WGS sequence"/>
</dbReference>
<evidence type="ECO:0000259" key="10">
    <source>
        <dbReference type="PROSITE" id="PS51352"/>
    </source>
</evidence>
<evidence type="ECO:0000313" key="11">
    <source>
        <dbReference type="EMBL" id="KGI78797.1"/>
    </source>
</evidence>
<dbReference type="PANTHER" id="PTHR45663:SF11">
    <property type="entry name" value="GEO12009P1"/>
    <property type="match status" value="1"/>
</dbReference>
<dbReference type="CDD" id="cd02947">
    <property type="entry name" value="TRX_family"/>
    <property type="match status" value="1"/>
</dbReference>
<evidence type="ECO:0000313" key="13">
    <source>
        <dbReference type="Proteomes" id="UP000029708"/>
    </source>
</evidence>
<evidence type="ECO:0000313" key="12">
    <source>
        <dbReference type="EMBL" id="MBB6184431.1"/>
    </source>
</evidence>
<organism evidence="11 13">
    <name type="scientific">Oleiagrimonas soli</name>
    <dbReference type="NCBI Taxonomy" id="1543381"/>
    <lineage>
        <taxon>Bacteria</taxon>
        <taxon>Pseudomonadati</taxon>
        <taxon>Pseudomonadota</taxon>
        <taxon>Gammaproteobacteria</taxon>
        <taxon>Lysobacterales</taxon>
        <taxon>Rhodanobacteraceae</taxon>
        <taxon>Oleiagrimonas</taxon>
    </lineage>
</organism>
<dbReference type="EMBL" id="JACHET010000001">
    <property type="protein sequence ID" value="MBB6184431.1"/>
    <property type="molecule type" value="Genomic_DNA"/>
</dbReference>
<evidence type="ECO:0000256" key="9">
    <source>
        <dbReference type="PIRSR" id="PIRSR000077-4"/>
    </source>
</evidence>
<accession>A0A099CYV4</accession>
<dbReference type="FunFam" id="3.40.30.10:FF:000001">
    <property type="entry name" value="Thioredoxin"/>
    <property type="match status" value="1"/>
</dbReference>
<evidence type="ECO:0000256" key="5">
    <source>
        <dbReference type="ARBA" id="ARBA00023284"/>
    </source>
</evidence>
<feature type="site" description="Contributes to redox potential value" evidence="8">
    <location>
        <position position="34"/>
    </location>
</feature>
<dbReference type="OrthoDB" id="9790390at2"/>
<keyword evidence="2" id="KW-0813">Transport</keyword>
<dbReference type="InterPro" id="IPR017937">
    <property type="entry name" value="Thioredoxin_CS"/>
</dbReference>
<keyword evidence="5 9" id="KW-0676">Redox-active center</keyword>
<keyword evidence="4 9" id="KW-1015">Disulfide bond</keyword>
<dbReference type="EMBL" id="JROI01000007">
    <property type="protein sequence ID" value="KGI78797.1"/>
    <property type="molecule type" value="Genomic_DNA"/>
</dbReference>
<evidence type="ECO:0000313" key="14">
    <source>
        <dbReference type="Proteomes" id="UP000560000"/>
    </source>
</evidence>
<protein>
    <recommendedName>
        <fullName evidence="6 7">Thioredoxin</fullName>
    </recommendedName>
</protein>
<reference evidence="12 14" key="2">
    <citation type="submission" date="2020-08" db="EMBL/GenBank/DDBJ databases">
        <title>Genomic Encyclopedia of Type Strains, Phase IV (KMG-IV): sequencing the most valuable type-strain genomes for metagenomic binning, comparative biology and taxonomic classification.</title>
        <authorList>
            <person name="Goeker M."/>
        </authorList>
    </citation>
    <scope>NUCLEOTIDE SEQUENCE [LARGE SCALE GENOMIC DNA]</scope>
    <source>
        <strain evidence="12 14">DSM 107085</strain>
    </source>
</reference>
<comment type="caution">
    <text evidence="11">The sequence shown here is derived from an EMBL/GenBank/DDBJ whole genome shotgun (WGS) entry which is preliminary data.</text>
</comment>